<evidence type="ECO:0000256" key="3">
    <source>
        <dbReference type="ARBA" id="ARBA00022630"/>
    </source>
</evidence>
<keyword evidence="7 11" id="KW-0560">Oxidoreductase</keyword>
<evidence type="ECO:0000313" key="14">
    <source>
        <dbReference type="Proteomes" id="UP000054481"/>
    </source>
</evidence>
<dbReference type="PROSITE" id="PS01304">
    <property type="entry name" value="UBIH"/>
    <property type="match status" value="1"/>
</dbReference>
<dbReference type="GO" id="GO:0071949">
    <property type="term" value="F:FAD binding"/>
    <property type="evidence" value="ECO:0007669"/>
    <property type="project" value="InterPro"/>
</dbReference>
<keyword evidence="10 11" id="KW-0472">Membrane</keyword>
<dbReference type="Proteomes" id="UP000054481">
    <property type="component" value="Unassembled WGS sequence"/>
</dbReference>
<dbReference type="FunFam" id="3.50.50.60:FF:000021">
    <property type="entry name" value="Ubiquinone biosynthesis monooxygenase COQ6"/>
    <property type="match status" value="1"/>
</dbReference>
<dbReference type="SUPFAM" id="SSF51905">
    <property type="entry name" value="FAD/NAD(P)-binding domain"/>
    <property type="match status" value="1"/>
</dbReference>
<sequence length="487" mass="52948">MSASRALAANPRFICRSCARVARRQLQRSYSTTREDIYDVVCVGGGPAGLSLLTALRSSPATSRLRVALVEAQDLSRTASFSLPPTEFSNRCSSLTPTSAQFLNTIGAWTHMKRDRIQEYQEMQVWDGVTGARIEFDWPPGSGAEKTIAYMTENLNLTSGLLNRLRELGSVDIFDKSRVEKIAFGEETEECDLREWPIVHLAGGKSLAARLLIGADGANSPVRSFAGIESRGWDYGRHGVVATLELQGDGWGGSQHKIAYQRFLPTGPVAMLPMPGKYATLVWSTTPENAALLKRLPAKEFIAMVNAAFRLGAVDLAYMHTQGSGQEEEYSWRMQHTPVDEEAVPQTVVGVQEGSVASFPLKMRHADSYIGERVALVGDAAHTVHPLAGQGLNQGQGDVQSLVNAIQYAVAHGQDLGTQLSLESYNSERYAANHVLLGVCDKLHKLYSVDSGPLVPLRSIGLRAVNALSPLKTFFMQQASGTGVKVM</sequence>
<keyword evidence="14" id="KW-1185">Reference proteome</keyword>
<evidence type="ECO:0000256" key="4">
    <source>
        <dbReference type="ARBA" id="ARBA00022688"/>
    </source>
</evidence>
<comment type="catalytic activity">
    <reaction evidence="11">
        <text>a 4-hydroxy-3-(all-trans-polyprenyl)benzoate + 2 reduced [2Fe-2S]-[ferredoxin] + O2 + 2 H(+) = a 3,4-dihydroxy-5-(all-trans-polyprenyl)benzoate + 2 oxidized [2Fe-2S]-[ferredoxin] + H2O</text>
        <dbReference type="Rhea" id="RHEA:81195"/>
        <dbReference type="Rhea" id="RHEA-COMP:9514"/>
        <dbReference type="Rhea" id="RHEA-COMP:10000"/>
        <dbReference type="Rhea" id="RHEA-COMP:10001"/>
        <dbReference type="Rhea" id="RHEA-COMP:10930"/>
        <dbReference type="ChEBI" id="CHEBI:15377"/>
        <dbReference type="ChEBI" id="CHEBI:15378"/>
        <dbReference type="ChEBI" id="CHEBI:15379"/>
        <dbReference type="ChEBI" id="CHEBI:33737"/>
        <dbReference type="ChEBI" id="CHEBI:33738"/>
        <dbReference type="ChEBI" id="CHEBI:64694"/>
        <dbReference type="ChEBI" id="CHEBI:78396"/>
        <dbReference type="EC" id="1.14.15.45"/>
    </reaction>
</comment>
<name>A0A0F7ZZ52_9HYPO</name>
<accession>A0A0F7ZZ52</accession>
<reference evidence="13 14" key="1">
    <citation type="journal article" date="2014" name="Genome Biol. Evol.">
        <title>Comparative genomics and transcriptomics analyses reveal divergent lifestyle features of nematode endoparasitic fungus Hirsutella minnesotensis.</title>
        <authorList>
            <person name="Lai Y."/>
            <person name="Liu K."/>
            <person name="Zhang X."/>
            <person name="Zhang X."/>
            <person name="Li K."/>
            <person name="Wang N."/>
            <person name="Shu C."/>
            <person name="Wu Y."/>
            <person name="Wang C."/>
            <person name="Bushley K.E."/>
            <person name="Xiang M."/>
            <person name="Liu X."/>
        </authorList>
    </citation>
    <scope>NUCLEOTIDE SEQUENCE [LARGE SCALE GENOMIC DNA]</scope>
    <source>
        <strain evidence="13 14">3608</strain>
    </source>
</reference>
<dbReference type="GO" id="GO:0120538">
    <property type="term" value="F:2-methoxy-6-polyprenolphenol 4-hydroxylase activity"/>
    <property type="evidence" value="ECO:0007669"/>
    <property type="project" value="UniProtKB-EC"/>
</dbReference>
<dbReference type="PANTHER" id="PTHR43876:SF7">
    <property type="entry name" value="UBIQUINONE BIOSYNTHESIS MONOOXYGENASE COQ6, MITOCHONDRIAL"/>
    <property type="match status" value="1"/>
</dbReference>
<dbReference type="GO" id="GO:0031314">
    <property type="term" value="C:extrinsic component of mitochondrial inner membrane"/>
    <property type="evidence" value="ECO:0007669"/>
    <property type="project" value="UniProtKB-UniRule"/>
</dbReference>
<dbReference type="PANTHER" id="PTHR43876">
    <property type="entry name" value="UBIQUINONE BIOSYNTHESIS MONOOXYGENASE COQ6, MITOCHONDRIAL"/>
    <property type="match status" value="1"/>
</dbReference>
<keyword evidence="8 11" id="KW-0503">Monooxygenase</keyword>
<dbReference type="UniPathway" id="UPA00232"/>
<dbReference type="OrthoDB" id="683240at2759"/>
<comment type="similarity">
    <text evidence="2 11">Belongs to the UbiH/COQ6 family.</text>
</comment>
<dbReference type="AlphaFoldDB" id="A0A0F7ZZ52"/>
<dbReference type="InterPro" id="IPR000689">
    <property type="entry name" value="UbQ_mOase_COQ6"/>
</dbReference>
<evidence type="ECO:0000256" key="8">
    <source>
        <dbReference type="ARBA" id="ARBA00023033"/>
    </source>
</evidence>
<evidence type="ECO:0000256" key="2">
    <source>
        <dbReference type="ARBA" id="ARBA00005349"/>
    </source>
</evidence>
<comment type="catalytic activity">
    <reaction evidence="11">
        <text>a 2-methoxy-6-(all-trans-polyprenyl)phenol + 2 reduced [2Fe-2S]-[ferredoxin] + O2 + 2 H(+) = a 2-methoxy-6-(all-trans-polyprenyl)benzene-1,4-diol + 2 oxidized [2Fe-2S]-[ferredoxin] + H2O</text>
        <dbReference type="Rhea" id="RHEA:81183"/>
        <dbReference type="Rhea" id="RHEA-COMP:9551"/>
        <dbReference type="Rhea" id="RHEA-COMP:10000"/>
        <dbReference type="Rhea" id="RHEA-COMP:10001"/>
        <dbReference type="Rhea" id="RHEA-COMP:10858"/>
        <dbReference type="ChEBI" id="CHEBI:15377"/>
        <dbReference type="ChEBI" id="CHEBI:15378"/>
        <dbReference type="ChEBI" id="CHEBI:15379"/>
        <dbReference type="ChEBI" id="CHEBI:33737"/>
        <dbReference type="ChEBI" id="CHEBI:33738"/>
        <dbReference type="ChEBI" id="CHEBI:62731"/>
        <dbReference type="ChEBI" id="CHEBI:84166"/>
        <dbReference type="EC" id="1.14.15.46"/>
    </reaction>
</comment>
<dbReference type="InterPro" id="IPR036188">
    <property type="entry name" value="FAD/NAD-bd_sf"/>
</dbReference>
<evidence type="ECO:0000256" key="10">
    <source>
        <dbReference type="ARBA" id="ARBA00023136"/>
    </source>
</evidence>
<evidence type="ECO:0000256" key="9">
    <source>
        <dbReference type="ARBA" id="ARBA00023128"/>
    </source>
</evidence>
<keyword evidence="3 11" id="KW-0285">Flavoprotein</keyword>
<comment type="cofactor">
    <cofactor evidence="1 11">
        <name>FAD</name>
        <dbReference type="ChEBI" id="CHEBI:57692"/>
    </cofactor>
</comment>
<evidence type="ECO:0000256" key="6">
    <source>
        <dbReference type="ARBA" id="ARBA00022827"/>
    </source>
</evidence>
<comment type="function">
    <text evidence="11">FAD-dependent monooxygenase required for two non-consecutive steps during ubiquinone biosynthesis. Required for the C5-ring hydroxylation during ubiquinone biosynthesis by catalyzing the hydroxylation of 4-hydroxy-3-(all-trans-polyprenyl)benzoic acid to 3,4-dihydroxy-5-(all-trans-polyprenyl)benzoic acid. Also acts downstream of coq4, for the C1-hydroxylation during ubiquinone biosynthesis by catalyzing the hydroxylation of 2-methoxy-6-(all-trans-polyprenyl)phenol to 2-methoxy-6-(all-trans-polyprenyl)benzene-1,4-diol. The electrons required for the hydroxylation reaction are funneled indirectly to coq6 from NADPH via a ferredoxin/ferredoxin reductase system.</text>
</comment>
<keyword evidence="9 11" id="KW-0496">Mitochondrion</keyword>
<keyword evidence="5 11" id="KW-0999">Mitochondrion inner membrane</keyword>
<keyword evidence="6 11" id="KW-0274">FAD</keyword>
<dbReference type="PRINTS" id="PR00420">
    <property type="entry name" value="RNGMNOXGNASE"/>
</dbReference>
<evidence type="ECO:0000256" key="7">
    <source>
        <dbReference type="ARBA" id="ARBA00023002"/>
    </source>
</evidence>
<feature type="domain" description="FAD-binding" evidence="12">
    <location>
        <begin position="38"/>
        <end position="431"/>
    </location>
</feature>
<dbReference type="InterPro" id="IPR010971">
    <property type="entry name" value="UbiH/COQ6"/>
</dbReference>
<dbReference type="Pfam" id="PF01494">
    <property type="entry name" value="FAD_binding_3"/>
    <property type="match status" value="1"/>
</dbReference>
<dbReference type="FunFam" id="3.50.50.60:FF:000245">
    <property type="entry name" value="Ubiquinone biosynthesis monooxygenase COQ6, mitochondrial"/>
    <property type="match status" value="1"/>
</dbReference>
<dbReference type="EC" id="1.14.15.46" evidence="11"/>
<organism evidence="13 14">
    <name type="scientific">Hirsutella minnesotensis 3608</name>
    <dbReference type="NCBI Taxonomy" id="1043627"/>
    <lineage>
        <taxon>Eukaryota</taxon>
        <taxon>Fungi</taxon>
        <taxon>Dikarya</taxon>
        <taxon>Ascomycota</taxon>
        <taxon>Pezizomycotina</taxon>
        <taxon>Sordariomycetes</taxon>
        <taxon>Hypocreomycetidae</taxon>
        <taxon>Hypocreales</taxon>
        <taxon>Ophiocordycipitaceae</taxon>
        <taxon>Hirsutella</taxon>
    </lineage>
</organism>
<evidence type="ECO:0000256" key="1">
    <source>
        <dbReference type="ARBA" id="ARBA00001974"/>
    </source>
</evidence>
<evidence type="ECO:0000256" key="5">
    <source>
        <dbReference type="ARBA" id="ARBA00022792"/>
    </source>
</evidence>
<dbReference type="InterPro" id="IPR051205">
    <property type="entry name" value="UbiH/COQ6_monooxygenase"/>
</dbReference>
<dbReference type="GO" id="GO:0106364">
    <property type="term" value="F:4-hydroxy-3-all-trans-polyprenylbenzoate oxygenase activity"/>
    <property type="evidence" value="ECO:0007669"/>
    <property type="project" value="UniProtKB-EC"/>
</dbReference>
<evidence type="ECO:0000313" key="13">
    <source>
        <dbReference type="EMBL" id="KJZ73617.1"/>
    </source>
</evidence>
<protein>
    <recommendedName>
        <fullName evidence="11">Ubiquinone biosynthesis monooxygenase COQ6, mitochondrial</fullName>
        <ecNumber evidence="11">1.14.15.45</ecNumber>
    </recommendedName>
    <alternativeName>
        <fullName evidence="11">2-methoxy-6-polyprenolphenol 4-hydroxylase</fullName>
        <ecNumber evidence="11">1.14.15.46</ecNumber>
    </alternativeName>
</protein>
<gene>
    <name evidence="11" type="primary">COQ6</name>
    <name evidence="13" type="ORF">HIM_06950</name>
</gene>
<dbReference type="EMBL" id="KQ030533">
    <property type="protein sequence ID" value="KJZ73617.1"/>
    <property type="molecule type" value="Genomic_DNA"/>
</dbReference>
<dbReference type="InterPro" id="IPR002938">
    <property type="entry name" value="FAD-bd"/>
</dbReference>
<dbReference type="GO" id="GO:0016712">
    <property type="term" value="F:oxidoreductase activity, acting on paired donors, with incorporation or reduction of molecular oxygen, reduced flavin or flavoprotein as one donor, and incorporation of one atom of oxygen"/>
    <property type="evidence" value="ECO:0007669"/>
    <property type="project" value="UniProtKB-UniRule"/>
</dbReference>
<evidence type="ECO:0000256" key="11">
    <source>
        <dbReference type="HAMAP-Rule" id="MF_03193"/>
    </source>
</evidence>
<dbReference type="EC" id="1.14.15.45" evidence="11"/>
<dbReference type="NCBIfam" id="TIGR01988">
    <property type="entry name" value="Ubi-OHases"/>
    <property type="match status" value="1"/>
</dbReference>
<proteinExistence type="inferred from homology"/>
<comment type="subcellular location">
    <subcellularLocation>
        <location evidence="11">Mitochondrion inner membrane</location>
        <topology evidence="11">Peripheral membrane protein</topology>
        <orientation evidence="11">Matrix side</orientation>
    </subcellularLocation>
</comment>
<dbReference type="Gene3D" id="3.50.50.60">
    <property type="entry name" value="FAD/NAD(P)-binding domain"/>
    <property type="match status" value="2"/>
</dbReference>
<comment type="pathway">
    <text evidence="11">Cofactor biosynthesis; ubiquinone biosynthesis.</text>
</comment>
<dbReference type="HAMAP" id="MF_03193">
    <property type="entry name" value="COQ6_monooxygenase"/>
    <property type="match status" value="1"/>
</dbReference>
<evidence type="ECO:0000259" key="12">
    <source>
        <dbReference type="Pfam" id="PF01494"/>
    </source>
</evidence>
<comment type="subunit">
    <text evidence="11">Component of a multi-subunit COQ enzyme complex, composed of at least COQ3, COQ4, COQ5, COQ6, COQ7 and COQ9.</text>
</comment>
<dbReference type="InterPro" id="IPR018168">
    <property type="entry name" value="Ubi_Hdrlase_CS"/>
</dbReference>
<keyword evidence="4 11" id="KW-0831">Ubiquinone biosynthesis</keyword>